<dbReference type="Pfam" id="PF14223">
    <property type="entry name" value="Retrotran_gag_2"/>
    <property type="match status" value="1"/>
</dbReference>
<dbReference type="PANTHER" id="PTHR47481">
    <property type="match status" value="1"/>
</dbReference>
<evidence type="ECO:0000313" key="2">
    <source>
        <dbReference type="EMBL" id="KAG8180552.1"/>
    </source>
</evidence>
<evidence type="ECO:0000313" key="3">
    <source>
        <dbReference type="Proteomes" id="UP000827092"/>
    </source>
</evidence>
<evidence type="ECO:0008006" key="4">
    <source>
        <dbReference type="Google" id="ProtNLM"/>
    </source>
</evidence>
<accession>A0AAV6U7L7</accession>
<proteinExistence type="predicted"/>
<dbReference type="PANTHER" id="PTHR47481:SF7">
    <property type="entry name" value="CCHC-TYPE DOMAIN-CONTAINING PROTEIN"/>
    <property type="match status" value="1"/>
</dbReference>
<name>A0AAV6U7L7_9ARAC</name>
<sequence>METAHIEKLNANNYSSWKDDVKVVLMDRGSWQIVVGKEEPPQPYSPVKDDADEVPESDPAFNKAYQKQLKDFNLRRDGAYSTIYLSLEKEIRPLVSETDDPVEAFKILQLHFRPDSRARIIGLTDDFFSCRIDPNEEVVLYAARLKRIAVLLNDAGKPIDDWYQAFQLIQYLPQEFNGILQAIYRWTDDQFKSDKVLRELQAEEARLKKCSKNQEVVAYRVSKERTTPPQASSKKP</sequence>
<dbReference type="AlphaFoldDB" id="A0AAV6U7L7"/>
<evidence type="ECO:0000256" key="1">
    <source>
        <dbReference type="SAM" id="MobiDB-lite"/>
    </source>
</evidence>
<comment type="caution">
    <text evidence="2">The sequence shown here is derived from an EMBL/GenBank/DDBJ whole genome shotgun (WGS) entry which is preliminary data.</text>
</comment>
<protein>
    <recommendedName>
        <fullName evidence="4">DUF4219 domain-containing protein</fullName>
    </recommendedName>
</protein>
<reference evidence="2 3" key="1">
    <citation type="journal article" date="2022" name="Nat. Ecol. Evol.">
        <title>A masculinizing supergene underlies an exaggerated male reproductive morph in a spider.</title>
        <authorList>
            <person name="Hendrickx F."/>
            <person name="De Corte Z."/>
            <person name="Sonet G."/>
            <person name="Van Belleghem S.M."/>
            <person name="Kostlbacher S."/>
            <person name="Vangestel C."/>
        </authorList>
    </citation>
    <scope>NUCLEOTIDE SEQUENCE [LARGE SCALE GENOMIC DNA]</scope>
    <source>
        <strain evidence="2">W744_W776</strain>
    </source>
</reference>
<feature type="region of interest" description="Disordered" evidence="1">
    <location>
        <begin position="37"/>
        <end position="57"/>
    </location>
</feature>
<gene>
    <name evidence="2" type="ORF">JTE90_018172</name>
</gene>
<keyword evidence="3" id="KW-1185">Reference proteome</keyword>
<dbReference type="EMBL" id="JAFNEN010000559">
    <property type="protein sequence ID" value="KAG8180552.1"/>
    <property type="molecule type" value="Genomic_DNA"/>
</dbReference>
<organism evidence="2 3">
    <name type="scientific">Oedothorax gibbosus</name>
    <dbReference type="NCBI Taxonomy" id="931172"/>
    <lineage>
        <taxon>Eukaryota</taxon>
        <taxon>Metazoa</taxon>
        <taxon>Ecdysozoa</taxon>
        <taxon>Arthropoda</taxon>
        <taxon>Chelicerata</taxon>
        <taxon>Arachnida</taxon>
        <taxon>Araneae</taxon>
        <taxon>Araneomorphae</taxon>
        <taxon>Entelegynae</taxon>
        <taxon>Araneoidea</taxon>
        <taxon>Linyphiidae</taxon>
        <taxon>Erigoninae</taxon>
        <taxon>Oedothorax</taxon>
    </lineage>
</organism>
<dbReference type="Proteomes" id="UP000827092">
    <property type="component" value="Unassembled WGS sequence"/>
</dbReference>